<sequence length="283" mass="34397">MKIYYLNKSLSIVFRIQKYGFIQQVQISFTQVIHSFIVMIQYRVIQKYLNKYSIILQLAIEMELVNNINIEQGLDQQQRQQQIQEQNDYQNQQLIGRLLLFDQRNIFVQKLSFELYEKLLDKFKCLKLLNKLLVLAFFFIELFALIMLLYSHSIFIVDRLFYYLCIVYMIIVVIFGLNQYFSTFTKVFLWIVFFPVFITYETYMWFKRRKEKKLEKMKILDSFKELLIDQNKYQLENNDCAICMQSFQAMEYISMYFIRIAQQIGQNQILIVLYVEKQVIEGN</sequence>
<feature type="transmembrane region" description="Helical" evidence="1">
    <location>
        <begin position="187"/>
        <end position="206"/>
    </location>
</feature>
<evidence type="ECO:0000313" key="3">
    <source>
        <dbReference type="Proteomes" id="UP000000600"/>
    </source>
</evidence>
<feature type="transmembrane region" description="Helical" evidence="1">
    <location>
        <begin position="160"/>
        <end position="181"/>
    </location>
</feature>
<feature type="transmembrane region" description="Helical" evidence="1">
    <location>
        <begin position="128"/>
        <end position="148"/>
    </location>
</feature>
<keyword evidence="1" id="KW-0812">Transmembrane</keyword>
<organism evidence="2 3">
    <name type="scientific">Paramecium tetraurelia</name>
    <dbReference type="NCBI Taxonomy" id="5888"/>
    <lineage>
        <taxon>Eukaryota</taxon>
        <taxon>Sar</taxon>
        <taxon>Alveolata</taxon>
        <taxon>Ciliophora</taxon>
        <taxon>Intramacronucleata</taxon>
        <taxon>Oligohymenophorea</taxon>
        <taxon>Peniculida</taxon>
        <taxon>Parameciidae</taxon>
        <taxon>Paramecium</taxon>
    </lineage>
</organism>
<evidence type="ECO:0000313" key="2">
    <source>
        <dbReference type="EMBL" id="CAK74110.1"/>
    </source>
</evidence>
<dbReference type="EMBL" id="CT868174">
    <property type="protein sequence ID" value="CAK74110.1"/>
    <property type="molecule type" value="Genomic_DNA"/>
</dbReference>
<dbReference type="InParanoid" id="A0CTJ3"/>
<reference evidence="2 3" key="1">
    <citation type="journal article" date="2006" name="Nature">
        <title>Global trends of whole-genome duplications revealed by the ciliate Paramecium tetraurelia.</title>
        <authorList>
            <consortium name="Genoscope"/>
            <person name="Aury J.-M."/>
            <person name="Jaillon O."/>
            <person name="Duret L."/>
            <person name="Noel B."/>
            <person name="Jubin C."/>
            <person name="Porcel B.M."/>
            <person name="Segurens B."/>
            <person name="Daubin V."/>
            <person name="Anthouard V."/>
            <person name="Aiach N."/>
            <person name="Arnaiz O."/>
            <person name="Billaut A."/>
            <person name="Beisson J."/>
            <person name="Blanc I."/>
            <person name="Bouhouche K."/>
            <person name="Camara F."/>
            <person name="Duharcourt S."/>
            <person name="Guigo R."/>
            <person name="Gogendeau D."/>
            <person name="Katinka M."/>
            <person name="Keller A.-M."/>
            <person name="Kissmehl R."/>
            <person name="Klotz C."/>
            <person name="Koll F."/>
            <person name="Le Moue A."/>
            <person name="Lepere C."/>
            <person name="Malinsky S."/>
            <person name="Nowacki M."/>
            <person name="Nowak J.K."/>
            <person name="Plattner H."/>
            <person name="Poulain J."/>
            <person name="Ruiz F."/>
            <person name="Serrano V."/>
            <person name="Zagulski M."/>
            <person name="Dessen P."/>
            <person name="Betermier M."/>
            <person name="Weissenbach J."/>
            <person name="Scarpelli C."/>
            <person name="Schachter V."/>
            <person name="Sperling L."/>
            <person name="Meyer E."/>
            <person name="Cohen J."/>
            <person name="Wincker P."/>
        </authorList>
    </citation>
    <scope>NUCLEOTIDE SEQUENCE [LARGE SCALE GENOMIC DNA]</scope>
    <source>
        <strain evidence="2 3">Stock d4-2</strain>
    </source>
</reference>
<dbReference type="OMA" id="NDCAICM"/>
<evidence type="ECO:0000256" key="1">
    <source>
        <dbReference type="SAM" id="Phobius"/>
    </source>
</evidence>
<protein>
    <recommendedName>
        <fullName evidence="4">Transmembrane protein</fullName>
    </recommendedName>
</protein>
<proteinExistence type="predicted"/>
<keyword evidence="1" id="KW-0472">Membrane</keyword>
<gene>
    <name evidence="2" type="ORF">GSPATT00010344001</name>
</gene>
<dbReference type="OrthoDB" id="310290at2759"/>
<dbReference type="RefSeq" id="XP_001441507.1">
    <property type="nucleotide sequence ID" value="XM_001441470.1"/>
</dbReference>
<dbReference type="GeneID" id="5027292"/>
<evidence type="ECO:0008006" key="4">
    <source>
        <dbReference type="Google" id="ProtNLM"/>
    </source>
</evidence>
<dbReference type="KEGG" id="ptm:GSPATT00010344001"/>
<keyword evidence="3" id="KW-1185">Reference proteome</keyword>
<dbReference type="AlphaFoldDB" id="A0CTJ3"/>
<name>A0CTJ3_PARTE</name>
<dbReference type="HOGENOM" id="CLU_985025_0_0_1"/>
<accession>A0CTJ3</accession>
<keyword evidence="1" id="KW-1133">Transmembrane helix</keyword>
<dbReference type="Proteomes" id="UP000000600">
    <property type="component" value="Unassembled WGS sequence"/>
</dbReference>